<dbReference type="OrthoDB" id="187139at2759"/>
<comment type="similarity">
    <text evidence="2 8">Belongs to the glycosyl hydrolase 28 family.</text>
</comment>
<evidence type="ECO:0000256" key="2">
    <source>
        <dbReference type="ARBA" id="ARBA00008834"/>
    </source>
</evidence>
<sequence length="311" mass="33781">MWAFMKAWSAICGTAGGNPTLVIPSGKKFFITAVSFRGPCKSPSIHVQIQGTIIGPSEPQKGRAYYMGSWIVFSRVDGVTVDGNGVIDGQGTNWWKCFVGRKVLKFDYSNNLQLSGLKLLNAPMKFISLSKCHNSVISNLDISAPGDSPNTDGIDITNSNNVTVSNCNIATEYDTMEQVHVKDCSFRNSTNGPRIKTWQGGAGYARQITFENITVSDTQIPIILDQFYCPQRNCVNQTNAVKVSDISFINIHGTTSSEKAMTILCSDTSACTNVKLEHIKITSASGKPIVSQCNNVKGTFTDIIPKLDCVA</sequence>
<keyword evidence="4" id="KW-0964">Secreted</keyword>
<dbReference type="Pfam" id="PF00295">
    <property type="entry name" value="Glyco_hydro_28"/>
    <property type="match status" value="1"/>
</dbReference>
<keyword evidence="7" id="KW-0961">Cell wall biogenesis/degradation</keyword>
<dbReference type="SUPFAM" id="SSF51126">
    <property type="entry name" value="Pectin lyase-like"/>
    <property type="match status" value="1"/>
</dbReference>
<dbReference type="GO" id="GO:0005975">
    <property type="term" value="P:carbohydrate metabolic process"/>
    <property type="evidence" value="ECO:0007669"/>
    <property type="project" value="InterPro"/>
</dbReference>
<dbReference type="GO" id="GO:0004650">
    <property type="term" value="F:polygalacturonase activity"/>
    <property type="evidence" value="ECO:0007669"/>
    <property type="project" value="InterPro"/>
</dbReference>
<evidence type="ECO:0000313" key="9">
    <source>
        <dbReference type="EMBL" id="KAJ4849584.1"/>
    </source>
</evidence>
<evidence type="ECO:0008006" key="11">
    <source>
        <dbReference type="Google" id="ProtNLM"/>
    </source>
</evidence>
<dbReference type="InterPro" id="IPR000743">
    <property type="entry name" value="Glyco_hydro_28"/>
</dbReference>
<evidence type="ECO:0000313" key="10">
    <source>
        <dbReference type="Proteomes" id="UP001141552"/>
    </source>
</evidence>
<name>A0A9Q0JPR5_9ROSI</name>
<dbReference type="EMBL" id="JAKUCV010000552">
    <property type="protein sequence ID" value="KAJ4849584.1"/>
    <property type="molecule type" value="Genomic_DNA"/>
</dbReference>
<comment type="subcellular location">
    <subcellularLocation>
        <location evidence="1">Secreted</location>
        <location evidence="1">Cell wall</location>
    </subcellularLocation>
</comment>
<dbReference type="AlphaFoldDB" id="A0A9Q0JPR5"/>
<keyword evidence="5 8" id="KW-0378">Hydrolase</keyword>
<organism evidence="9 10">
    <name type="scientific">Turnera subulata</name>
    <dbReference type="NCBI Taxonomy" id="218843"/>
    <lineage>
        <taxon>Eukaryota</taxon>
        <taxon>Viridiplantae</taxon>
        <taxon>Streptophyta</taxon>
        <taxon>Embryophyta</taxon>
        <taxon>Tracheophyta</taxon>
        <taxon>Spermatophyta</taxon>
        <taxon>Magnoliopsida</taxon>
        <taxon>eudicotyledons</taxon>
        <taxon>Gunneridae</taxon>
        <taxon>Pentapetalae</taxon>
        <taxon>rosids</taxon>
        <taxon>fabids</taxon>
        <taxon>Malpighiales</taxon>
        <taxon>Passifloraceae</taxon>
        <taxon>Turnera</taxon>
    </lineage>
</organism>
<proteinExistence type="inferred from homology"/>
<gene>
    <name evidence="9" type="ORF">Tsubulata_019350</name>
</gene>
<keyword evidence="10" id="KW-1185">Reference proteome</keyword>
<evidence type="ECO:0000256" key="1">
    <source>
        <dbReference type="ARBA" id="ARBA00004191"/>
    </source>
</evidence>
<dbReference type="InterPro" id="IPR006626">
    <property type="entry name" value="PbH1"/>
</dbReference>
<evidence type="ECO:0000256" key="6">
    <source>
        <dbReference type="ARBA" id="ARBA00023295"/>
    </source>
</evidence>
<dbReference type="PANTHER" id="PTHR31375">
    <property type="match status" value="1"/>
</dbReference>
<keyword evidence="3" id="KW-0134">Cell wall</keyword>
<dbReference type="InterPro" id="IPR012334">
    <property type="entry name" value="Pectin_lyas_fold"/>
</dbReference>
<evidence type="ECO:0000256" key="7">
    <source>
        <dbReference type="ARBA" id="ARBA00023316"/>
    </source>
</evidence>
<reference evidence="9" key="2">
    <citation type="journal article" date="2023" name="Plants (Basel)">
        <title>Annotation of the Turnera subulata (Passifloraceae) Draft Genome Reveals the S-Locus Evolved after the Divergence of Turneroideae from Passifloroideae in a Stepwise Manner.</title>
        <authorList>
            <person name="Henning P.M."/>
            <person name="Roalson E.H."/>
            <person name="Mir W."/>
            <person name="McCubbin A.G."/>
            <person name="Shore J.S."/>
        </authorList>
    </citation>
    <scope>NUCLEOTIDE SEQUENCE</scope>
    <source>
        <strain evidence="9">F60SS</strain>
    </source>
</reference>
<evidence type="ECO:0000256" key="5">
    <source>
        <dbReference type="ARBA" id="ARBA00022801"/>
    </source>
</evidence>
<evidence type="ECO:0000256" key="3">
    <source>
        <dbReference type="ARBA" id="ARBA00022512"/>
    </source>
</evidence>
<protein>
    <recommendedName>
        <fullName evidence="11">Polygalacturonase</fullName>
    </recommendedName>
</protein>
<dbReference type="Proteomes" id="UP001141552">
    <property type="component" value="Unassembled WGS sequence"/>
</dbReference>
<dbReference type="InterPro" id="IPR011050">
    <property type="entry name" value="Pectin_lyase_fold/virulence"/>
</dbReference>
<evidence type="ECO:0000256" key="8">
    <source>
        <dbReference type="RuleBase" id="RU361169"/>
    </source>
</evidence>
<dbReference type="SMART" id="SM00710">
    <property type="entry name" value="PbH1"/>
    <property type="match status" value="5"/>
</dbReference>
<reference evidence="9" key="1">
    <citation type="submission" date="2022-02" db="EMBL/GenBank/DDBJ databases">
        <authorList>
            <person name="Henning P.M."/>
            <person name="McCubbin A.G."/>
            <person name="Shore J.S."/>
        </authorList>
    </citation>
    <scope>NUCLEOTIDE SEQUENCE</scope>
    <source>
        <strain evidence="9">F60SS</strain>
        <tissue evidence="9">Leaves</tissue>
    </source>
</reference>
<accession>A0A9Q0JPR5</accession>
<comment type="caution">
    <text evidence="9">The sequence shown here is derived from an EMBL/GenBank/DDBJ whole genome shotgun (WGS) entry which is preliminary data.</text>
</comment>
<keyword evidence="6 8" id="KW-0326">Glycosidase</keyword>
<dbReference type="Gene3D" id="2.160.20.10">
    <property type="entry name" value="Single-stranded right-handed beta-helix, Pectin lyase-like"/>
    <property type="match status" value="2"/>
</dbReference>
<dbReference type="GO" id="GO:0071555">
    <property type="term" value="P:cell wall organization"/>
    <property type="evidence" value="ECO:0007669"/>
    <property type="project" value="UniProtKB-KW"/>
</dbReference>
<evidence type="ECO:0000256" key="4">
    <source>
        <dbReference type="ARBA" id="ARBA00022525"/>
    </source>
</evidence>